<dbReference type="Pfam" id="PF08441">
    <property type="entry name" value="Integrin_A_Ig_1"/>
    <property type="match status" value="1"/>
</dbReference>
<evidence type="ECO:0000256" key="4">
    <source>
        <dbReference type="ARBA" id="ARBA00022729"/>
    </source>
</evidence>
<feature type="signal peptide" evidence="13">
    <location>
        <begin position="1"/>
        <end position="24"/>
    </location>
</feature>
<organism evidence="17 18">
    <name type="scientific">Candidula unifasciata</name>
    <dbReference type="NCBI Taxonomy" id="100452"/>
    <lineage>
        <taxon>Eukaryota</taxon>
        <taxon>Metazoa</taxon>
        <taxon>Spiralia</taxon>
        <taxon>Lophotrochozoa</taxon>
        <taxon>Mollusca</taxon>
        <taxon>Gastropoda</taxon>
        <taxon>Heterobranchia</taxon>
        <taxon>Euthyneura</taxon>
        <taxon>Panpulmonata</taxon>
        <taxon>Eupulmonata</taxon>
        <taxon>Stylommatophora</taxon>
        <taxon>Helicina</taxon>
        <taxon>Helicoidea</taxon>
        <taxon>Geomitridae</taxon>
        <taxon>Candidula</taxon>
    </lineage>
</organism>
<evidence type="ECO:0000256" key="8">
    <source>
        <dbReference type="ARBA" id="ARBA00023037"/>
    </source>
</evidence>
<evidence type="ECO:0000256" key="9">
    <source>
        <dbReference type="ARBA" id="ARBA00023136"/>
    </source>
</evidence>
<sequence length="951" mass="105669">MRSLARLPILCFFTCSVLPICVLSFNVDTDNSIVFKGPRNSFFGYSVAILENSQGTWLLVGAPRANDSSLPGVYQPGAVFQCNWQYRSSCQHVFIDDIGNEKQVIEKWKNITVQHSKDNQWMGASVDVNIHGDSRVTVCAPRWIDKKFEVQGIQLMNGLCYETSRDLHFDETSAYPALENWKKQVHAAGYFSYGMGSLGISVSYSKDGKFSVIGAPGLNYWAGGFVYNEGDPTKRPKVVELSADMESSSYFGMAITTARLSADGIHTIIGGPRAGGVGKVYAYNNDFQLLFAKEGNQIGSSFGAALCAVDLNGDNLDELVIGAPFFSDVLDEGRVYVYMNREFFNLELMATLVGSNTPGSRFGSAVANVGDLNLDHYEDIAVGAPYEEDSGVIYIFNGAKHGLFHKPSQRIVGKSLRKDLKSFGWSFSQPWDVDGNHYGDFAVGSYESDMVVLLRARPVFNLFASLEANPAVIDLNGKSNCVYHGQLWHCSEVSVCLRYTGQNLPPSAELNITLRLDVIQRHLGERPRLFFHSEEDTEIESTDDLVTLRLDRVSCSKKYTVYTRKVRDIVTPIMLELEFNTVSNSFGMASMSVSEPVRNKYNPNVVNSMIVFALDCGEDHICNSSLGIQTTAIFDSGGNYLMIDDSPSFELEIVITNSGEVSYLTVVTIEYPSIVDFSSMTVIEGTTSVNCVPESEEADNASLHCDIMSPVTSKEKVVLRARFYTYGIPYDIHKLEVKTKVISVSSSLKRNSSEVENVLIIPVRMRTDIRFYGVSIPGLLAMPHELITLREEDMWSHLSHIYILRNLGPSPMPHGQLTLSVPVSDWVKLNNVQIETRGTSDAFSHVPVECSMPTDRNETHPSHTDEKSKTKHGVDSIYLIDCELETCFNVTCYVGLLHKYETVYINLSLAIKTNVLQALEDYDKLDVVTSGLLRKPDYKSYNSLTPGISTM</sequence>
<dbReference type="GO" id="GO:0007229">
    <property type="term" value="P:integrin-mediated signaling pathway"/>
    <property type="evidence" value="ECO:0007669"/>
    <property type="project" value="UniProtKB-KW"/>
</dbReference>
<reference evidence="17" key="1">
    <citation type="submission" date="2021-04" db="EMBL/GenBank/DDBJ databases">
        <authorList>
            <consortium name="Molecular Ecology Group"/>
        </authorList>
    </citation>
    <scope>NUCLEOTIDE SEQUENCE</scope>
</reference>
<comment type="subcellular location">
    <subcellularLocation>
        <location evidence="1 13">Membrane</location>
        <topology evidence="1 13">Single-pass type I membrane protein</topology>
    </subcellularLocation>
</comment>
<keyword evidence="8 13" id="KW-0401">Integrin</keyword>
<dbReference type="Pfam" id="PF20806">
    <property type="entry name" value="Integrin_A_Ig_3"/>
    <property type="match status" value="1"/>
</dbReference>
<dbReference type="InterPro" id="IPR000413">
    <property type="entry name" value="Integrin_alpha"/>
</dbReference>
<dbReference type="Pfam" id="PF01839">
    <property type="entry name" value="FG-GAP"/>
    <property type="match status" value="2"/>
</dbReference>
<dbReference type="Gene3D" id="2.60.40.1530">
    <property type="entry name" value="ntegrin, alpha v. Chain A, domain 4"/>
    <property type="match status" value="1"/>
</dbReference>
<dbReference type="InterPro" id="IPR013649">
    <property type="entry name" value="Integrin_alpha_Ig-like_1"/>
</dbReference>
<proteinExistence type="inferred from homology"/>
<accession>A0A8S3ZFM6</accession>
<dbReference type="Pfam" id="PF20805">
    <property type="entry name" value="Integrin_A_Ig_2"/>
    <property type="match status" value="1"/>
</dbReference>
<evidence type="ECO:0008006" key="19">
    <source>
        <dbReference type="Google" id="ProtNLM"/>
    </source>
</evidence>
<evidence type="ECO:0000256" key="1">
    <source>
        <dbReference type="ARBA" id="ARBA00004479"/>
    </source>
</evidence>
<dbReference type="PANTHER" id="PTHR23220:SF134">
    <property type="entry name" value="INTEGRIN ALPHA-2 DOMAIN-CONTAINING PROTEIN"/>
    <property type="match status" value="1"/>
</dbReference>
<keyword evidence="6 13" id="KW-0130">Cell adhesion</keyword>
<evidence type="ECO:0000256" key="12">
    <source>
        <dbReference type="PROSITE-ProRule" id="PRU00803"/>
    </source>
</evidence>
<dbReference type="GO" id="GO:0009897">
    <property type="term" value="C:external side of plasma membrane"/>
    <property type="evidence" value="ECO:0007669"/>
    <property type="project" value="TreeGrafter"/>
</dbReference>
<keyword evidence="9" id="KW-0472">Membrane</keyword>
<evidence type="ECO:0000256" key="2">
    <source>
        <dbReference type="ARBA" id="ARBA00008054"/>
    </source>
</evidence>
<evidence type="ECO:0000256" key="13">
    <source>
        <dbReference type="RuleBase" id="RU003762"/>
    </source>
</evidence>
<feature type="repeat" description="FG-GAP" evidence="12">
    <location>
        <begin position="26"/>
        <end position="91"/>
    </location>
</feature>
<keyword evidence="11" id="KW-0325">Glycoprotein</keyword>
<feature type="repeat" description="FG-GAP" evidence="12">
    <location>
        <begin position="288"/>
        <end position="347"/>
    </location>
</feature>
<evidence type="ECO:0000259" key="16">
    <source>
        <dbReference type="Pfam" id="PF20806"/>
    </source>
</evidence>
<feature type="domain" description="Integrin alpha first immunoglubulin-like" evidence="14">
    <location>
        <begin position="456"/>
        <end position="615"/>
    </location>
</feature>
<keyword evidence="18" id="KW-1185">Reference proteome</keyword>
<dbReference type="PRINTS" id="PR01185">
    <property type="entry name" value="INTEGRINA"/>
</dbReference>
<evidence type="ECO:0000256" key="11">
    <source>
        <dbReference type="ARBA" id="ARBA00023180"/>
    </source>
</evidence>
<evidence type="ECO:0000259" key="15">
    <source>
        <dbReference type="Pfam" id="PF20805"/>
    </source>
</evidence>
<dbReference type="InterPro" id="IPR032695">
    <property type="entry name" value="Integrin_dom_sf"/>
</dbReference>
<dbReference type="PANTHER" id="PTHR23220">
    <property type="entry name" value="INTEGRIN ALPHA"/>
    <property type="match status" value="1"/>
</dbReference>
<dbReference type="Gene3D" id="2.60.40.1510">
    <property type="entry name" value="ntegrin, alpha v. Chain A, domain 3"/>
    <property type="match status" value="1"/>
</dbReference>
<dbReference type="InterPro" id="IPR048286">
    <property type="entry name" value="Integrin_alpha_Ig-like_3"/>
</dbReference>
<gene>
    <name evidence="17" type="ORF">CUNI_LOCUS13607</name>
</gene>
<evidence type="ECO:0000313" key="17">
    <source>
        <dbReference type="EMBL" id="CAG5128049.1"/>
    </source>
</evidence>
<dbReference type="GO" id="GO:0005178">
    <property type="term" value="F:integrin binding"/>
    <property type="evidence" value="ECO:0007669"/>
    <property type="project" value="TreeGrafter"/>
</dbReference>
<dbReference type="InterPro" id="IPR013519">
    <property type="entry name" value="Int_alpha_beta-p"/>
</dbReference>
<dbReference type="InterPro" id="IPR013517">
    <property type="entry name" value="FG-GAP"/>
</dbReference>
<feature type="chain" id="PRO_5035968495" description="Integrin alpha-2 domain-containing protein" evidence="13">
    <location>
        <begin position="25"/>
        <end position="951"/>
    </location>
</feature>
<evidence type="ECO:0000259" key="14">
    <source>
        <dbReference type="Pfam" id="PF08441"/>
    </source>
</evidence>
<evidence type="ECO:0000256" key="6">
    <source>
        <dbReference type="ARBA" id="ARBA00022889"/>
    </source>
</evidence>
<dbReference type="SMART" id="SM00191">
    <property type="entry name" value="Int_alpha"/>
    <property type="match status" value="5"/>
</dbReference>
<evidence type="ECO:0000256" key="10">
    <source>
        <dbReference type="ARBA" id="ARBA00023170"/>
    </source>
</evidence>
<feature type="domain" description="Integrin alpha third immunoglobulin-like" evidence="16">
    <location>
        <begin position="790"/>
        <end position="930"/>
    </location>
</feature>
<evidence type="ECO:0000313" key="18">
    <source>
        <dbReference type="Proteomes" id="UP000678393"/>
    </source>
</evidence>
<comment type="caution">
    <text evidence="17">The sequence shown here is derived from an EMBL/GenBank/DDBJ whole genome shotgun (WGS) entry which is preliminary data.</text>
</comment>
<keyword evidence="4 13" id="KW-0732">Signal</keyword>
<dbReference type="SUPFAM" id="SSF69318">
    <property type="entry name" value="Integrin alpha N-terminal domain"/>
    <property type="match status" value="1"/>
</dbReference>
<dbReference type="Proteomes" id="UP000678393">
    <property type="component" value="Unassembled WGS sequence"/>
</dbReference>
<evidence type="ECO:0000256" key="3">
    <source>
        <dbReference type="ARBA" id="ARBA00022692"/>
    </source>
</evidence>
<dbReference type="GO" id="GO:0098609">
    <property type="term" value="P:cell-cell adhesion"/>
    <property type="evidence" value="ECO:0007669"/>
    <property type="project" value="TreeGrafter"/>
</dbReference>
<comment type="similarity">
    <text evidence="2 13">Belongs to the integrin alpha chain family.</text>
</comment>
<dbReference type="EMBL" id="CAJHNH020002902">
    <property type="protein sequence ID" value="CAG5128049.1"/>
    <property type="molecule type" value="Genomic_DNA"/>
</dbReference>
<dbReference type="GO" id="GO:0007160">
    <property type="term" value="P:cell-matrix adhesion"/>
    <property type="evidence" value="ECO:0007669"/>
    <property type="project" value="TreeGrafter"/>
</dbReference>
<evidence type="ECO:0000256" key="5">
    <source>
        <dbReference type="ARBA" id="ARBA00022737"/>
    </source>
</evidence>
<dbReference type="PROSITE" id="PS51470">
    <property type="entry name" value="FG_GAP"/>
    <property type="match status" value="4"/>
</dbReference>
<name>A0A8S3ZFM6_9EUPU</name>
<feature type="repeat" description="FG-GAP" evidence="12">
    <location>
        <begin position="409"/>
        <end position="471"/>
    </location>
</feature>
<feature type="domain" description="Integrin alpha second immunoglobulin-like" evidence="15">
    <location>
        <begin position="616"/>
        <end position="755"/>
    </location>
</feature>
<dbReference type="SUPFAM" id="SSF69179">
    <property type="entry name" value="Integrin domains"/>
    <property type="match status" value="3"/>
</dbReference>
<keyword evidence="5" id="KW-0677">Repeat</keyword>
<dbReference type="GO" id="GO:0033627">
    <property type="term" value="P:cell adhesion mediated by integrin"/>
    <property type="evidence" value="ECO:0007669"/>
    <property type="project" value="TreeGrafter"/>
</dbReference>
<feature type="non-terminal residue" evidence="17">
    <location>
        <position position="1"/>
    </location>
</feature>
<keyword evidence="10 13" id="KW-0675">Receptor</keyword>
<evidence type="ECO:0000256" key="7">
    <source>
        <dbReference type="ARBA" id="ARBA00022989"/>
    </source>
</evidence>
<dbReference type="Gene3D" id="2.60.40.1460">
    <property type="entry name" value="Integrin domains. Chain A, domain 2"/>
    <property type="match status" value="1"/>
</dbReference>
<keyword evidence="3" id="KW-0812">Transmembrane</keyword>
<dbReference type="InterPro" id="IPR048285">
    <property type="entry name" value="Integrin_alpha_Ig-like_2"/>
</dbReference>
<feature type="repeat" description="FG-GAP" evidence="12">
    <location>
        <begin position="348"/>
        <end position="405"/>
    </location>
</feature>
<protein>
    <recommendedName>
        <fullName evidence="19">Integrin alpha-2 domain-containing protein</fullName>
    </recommendedName>
</protein>
<dbReference type="OrthoDB" id="5573735at2759"/>
<dbReference type="Gene3D" id="2.130.10.130">
    <property type="entry name" value="Integrin alpha, N-terminal"/>
    <property type="match status" value="1"/>
</dbReference>
<dbReference type="InterPro" id="IPR028994">
    <property type="entry name" value="Integrin_alpha_N"/>
</dbReference>
<dbReference type="AlphaFoldDB" id="A0A8S3ZFM6"/>
<dbReference type="GO" id="GO:0008305">
    <property type="term" value="C:integrin complex"/>
    <property type="evidence" value="ECO:0007669"/>
    <property type="project" value="InterPro"/>
</dbReference>
<keyword evidence="7" id="KW-1133">Transmembrane helix</keyword>